<feature type="region of interest" description="Disordered" evidence="1">
    <location>
        <begin position="321"/>
        <end position="342"/>
    </location>
</feature>
<evidence type="ECO:0000256" key="1">
    <source>
        <dbReference type="SAM" id="MobiDB-lite"/>
    </source>
</evidence>
<evidence type="ECO:0000313" key="4">
    <source>
        <dbReference type="Proteomes" id="UP001196413"/>
    </source>
</evidence>
<dbReference type="Gene3D" id="1.10.510.10">
    <property type="entry name" value="Transferase(Phosphotransferase) domain 1"/>
    <property type="match status" value="1"/>
</dbReference>
<protein>
    <recommendedName>
        <fullName evidence="2">Protein kinase domain-containing protein</fullName>
    </recommendedName>
</protein>
<dbReference type="InterPro" id="IPR000719">
    <property type="entry name" value="Prot_kinase_dom"/>
</dbReference>
<dbReference type="InterPro" id="IPR050235">
    <property type="entry name" value="CK1_Ser-Thr_kinase"/>
</dbReference>
<dbReference type="PANTHER" id="PTHR11909">
    <property type="entry name" value="CASEIN KINASE-RELATED"/>
    <property type="match status" value="1"/>
</dbReference>
<sequence>MLYNFDSALPQPGTTISFQDNTWNVLKKIYDGVFSRVYMLRDAKNRRRFYAMKIEMQFTCERPILKLDVAVLSRLKNTLGFPKLIVAGRTEVFKFCVMQLVGPDLRSLALEMPDKKFSPPTAYKIAIQTLDRLETLHDVGYLNRDVKSQNFAIGLESQSSIIYMLDFGLTRRFRNDNGTLVKRRTSGPYVGTCPFLPLASAMMKDQAPKDDLEGWFYMIMDMFVGSLPWYDGKKRLNHSLTREWKQYARGAFKNIMLSKLPVEFAAIFNKIITTRFEERPQYRFIRKMIYISATHQCVNLRGPYDWQVVPALISLVKKSTEYDPAPPKNTKKSGNNHEFAAA</sequence>
<keyword evidence="4" id="KW-1185">Reference proteome</keyword>
<evidence type="ECO:0000313" key="3">
    <source>
        <dbReference type="EMBL" id="KAJ1354330.1"/>
    </source>
</evidence>
<dbReference type="Proteomes" id="UP001196413">
    <property type="component" value="Unassembled WGS sequence"/>
</dbReference>
<dbReference type="InterPro" id="IPR011009">
    <property type="entry name" value="Kinase-like_dom_sf"/>
</dbReference>
<dbReference type="GO" id="GO:0004672">
    <property type="term" value="F:protein kinase activity"/>
    <property type="evidence" value="ECO:0007669"/>
    <property type="project" value="InterPro"/>
</dbReference>
<proteinExistence type="predicted"/>
<feature type="domain" description="Protein kinase" evidence="2">
    <location>
        <begin position="23"/>
        <end position="291"/>
    </location>
</feature>
<name>A0AAD5M923_PARTN</name>
<dbReference type="PROSITE" id="PS50011">
    <property type="entry name" value="PROTEIN_KINASE_DOM"/>
    <property type="match status" value="1"/>
</dbReference>
<gene>
    <name evidence="3" type="ORF">KIN20_011232</name>
</gene>
<evidence type="ECO:0000259" key="2">
    <source>
        <dbReference type="PROSITE" id="PS50011"/>
    </source>
</evidence>
<accession>A0AAD5M923</accession>
<dbReference type="Pfam" id="PF00069">
    <property type="entry name" value="Pkinase"/>
    <property type="match status" value="1"/>
</dbReference>
<reference evidence="3" key="1">
    <citation type="submission" date="2021-06" db="EMBL/GenBank/DDBJ databases">
        <title>Parelaphostrongylus tenuis whole genome reference sequence.</title>
        <authorList>
            <person name="Garwood T.J."/>
            <person name="Larsen P.A."/>
            <person name="Fountain-Jones N.M."/>
            <person name="Garbe J.R."/>
            <person name="Macchietto M.G."/>
            <person name="Kania S.A."/>
            <person name="Gerhold R.W."/>
            <person name="Richards J.E."/>
            <person name="Wolf T.M."/>
        </authorList>
    </citation>
    <scope>NUCLEOTIDE SEQUENCE</scope>
    <source>
        <strain evidence="3">MNPRO001-30</strain>
        <tissue evidence="3">Meninges</tissue>
    </source>
</reference>
<dbReference type="EMBL" id="JAHQIW010002018">
    <property type="protein sequence ID" value="KAJ1354330.1"/>
    <property type="molecule type" value="Genomic_DNA"/>
</dbReference>
<dbReference type="SMART" id="SM00220">
    <property type="entry name" value="S_TKc"/>
    <property type="match status" value="1"/>
</dbReference>
<dbReference type="AlphaFoldDB" id="A0AAD5M923"/>
<dbReference type="SUPFAM" id="SSF56112">
    <property type="entry name" value="Protein kinase-like (PK-like)"/>
    <property type="match status" value="1"/>
</dbReference>
<dbReference type="GO" id="GO:0005524">
    <property type="term" value="F:ATP binding"/>
    <property type="evidence" value="ECO:0007669"/>
    <property type="project" value="InterPro"/>
</dbReference>
<organism evidence="3 4">
    <name type="scientific">Parelaphostrongylus tenuis</name>
    <name type="common">Meningeal worm</name>
    <dbReference type="NCBI Taxonomy" id="148309"/>
    <lineage>
        <taxon>Eukaryota</taxon>
        <taxon>Metazoa</taxon>
        <taxon>Ecdysozoa</taxon>
        <taxon>Nematoda</taxon>
        <taxon>Chromadorea</taxon>
        <taxon>Rhabditida</taxon>
        <taxon>Rhabditina</taxon>
        <taxon>Rhabditomorpha</taxon>
        <taxon>Strongyloidea</taxon>
        <taxon>Metastrongylidae</taxon>
        <taxon>Parelaphostrongylus</taxon>
    </lineage>
</organism>
<comment type="caution">
    <text evidence="3">The sequence shown here is derived from an EMBL/GenBank/DDBJ whole genome shotgun (WGS) entry which is preliminary data.</text>
</comment>